<protein>
    <submittedName>
        <fullName evidence="6">SDR family NAD(P)-dependent oxidoreductase</fullName>
    </submittedName>
</protein>
<dbReference type="Pfam" id="PF21089">
    <property type="entry name" value="PKS_DH_N"/>
    <property type="match status" value="1"/>
</dbReference>
<name>A0ABS0NRI7_9ACTN</name>
<dbReference type="Gene3D" id="3.40.50.720">
    <property type="entry name" value="NAD(P)-binding Rossmann-like Domain"/>
    <property type="match status" value="1"/>
</dbReference>
<evidence type="ECO:0000256" key="2">
    <source>
        <dbReference type="ARBA" id="ARBA00022553"/>
    </source>
</evidence>
<feature type="region of interest" description="N-terminal hotdog fold" evidence="3">
    <location>
        <begin position="485"/>
        <end position="608"/>
    </location>
</feature>
<evidence type="ECO:0000313" key="7">
    <source>
        <dbReference type="Proteomes" id="UP000807371"/>
    </source>
</evidence>
<keyword evidence="2" id="KW-0597">Phosphoprotein</keyword>
<sequence>MLSTVPLPRPRPGWHHLPEVTTEAVAARLAEAGPAVRHLRVFADPGRSAPLPGSLTAPAPSLTALHDAAYLVLQRAYDDLGAAGSSIVVLLLGAFDGGAPHPYTGLFSGLLKTAHLERADALGYALFTSTTDPVRAVARAEEESAAERTFPVVFDLDGVRSGYRLTEEPNDLTGGAPAVLGRDSVVVVAGGARGITAEVVKAVAEHFRPRLYVLGSNALDTYPPETFTGNDEEFAARRAGYIKAELAKRDGRTVADINRAFDRLINARDARRNLERMAEHSGADRVTYLACDMRDAAAVDAAIGRVLAEQGGIDLLVNAAGLQRSGLIKDKSFAEFTSIRDLKVDAYRNLKRALRAAPPRLWCNFGSLLGYFGQLGEADYAAANDFLAAAAVHQSATTATEEFTIGWTLWEGVGMGANELTKAYYERAGSYSGMAIAEGVQHFVQELHAPVRRPSVVHLGEAEEATVEKFYPGYLIAAPAPAAAPGFYLRRLVSRDAGSVVFECPFDLHTDGYLRHHTVRGEATLPGTFVTELAAEAARYLVPGKKVIAFEDLRFEHFLRVYRDVRSGPRRIRAELDGTPGETTVVRVLITEDVVAPGGRVLIRDRVHFRARVVLADAFPAAPRWEAWESGAETPVPDPYHQPGAPVSLTGPFVSTTDTRIHPKGKRARYAPDLPAGDPVWPRFTVPCVLLDGLARVGVLDLVDGHLVPVAAPLSIRRIDLYEETSDHALATAGEVIDLYATPPGFDLAAEQISNRFVAARPDGRMLLQMKDLRATLIGYIDARTGEAVPADRAGREAARP</sequence>
<feature type="active site" description="Proton acceptor; for dehydratase activity" evidence="3">
    <location>
        <position position="517"/>
    </location>
</feature>
<accession>A0ABS0NRI7</accession>
<dbReference type="Proteomes" id="UP000807371">
    <property type="component" value="Unassembled WGS sequence"/>
</dbReference>
<evidence type="ECO:0000256" key="1">
    <source>
        <dbReference type="ARBA" id="ARBA00022450"/>
    </source>
</evidence>
<keyword evidence="1" id="KW-0596">Phosphopantetheine</keyword>
<dbReference type="InterPro" id="IPR057326">
    <property type="entry name" value="KR_dom"/>
</dbReference>
<evidence type="ECO:0000256" key="4">
    <source>
        <dbReference type="SAM" id="MobiDB-lite"/>
    </source>
</evidence>
<dbReference type="InterPro" id="IPR049552">
    <property type="entry name" value="PKS_DH_N"/>
</dbReference>
<dbReference type="InterPro" id="IPR050091">
    <property type="entry name" value="PKS_NRPS_Biosynth_Enz"/>
</dbReference>
<dbReference type="EMBL" id="JACYXC010000001">
    <property type="protein sequence ID" value="MBH5337826.1"/>
    <property type="molecule type" value="Genomic_DNA"/>
</dbReference>
<dbReference type="InterPro" id="IPR013968">
    <property type="entry name" value="PKS_KR"/>
</dbReference>
<proteinExistence type="predicted"/>
<reference evidence="6 7" key="1">
    <citation type="submission" date="2020-09" db="EMBL/GenBank/DDBJ databases">
        <title>Biosynthesis of the nuclear factor of activated T cells inhibitor NFAT-133 and its congeners in Streptomyces pactum.</title>
        <authorList>
            <person name="Zhou W."/>
            <person name="Posri P."/>
            <person name="Abugrain M.E."/>
            <person name="Weisberg A.J."/>
            <person name="Chang J.H."/>
            <person name="Mahmud T."/>
        </authorList>
    </citation>
    <scope>NUCLEOTIDE SEQUENCE [LARGE SCALE GENOMIC DNA]</scope>
    <source>
        <strain evidence="6 7">ATCC 27456</strain>
    </source>
</reference>
<dbReference type="InterPro" id="IPR036291">
    <property type="entry name" value="NAD(P)-bd_dom_sf"/>
</dbReference>
<dbReference type="SMART" id="SM00822">
    <property type="entry name" value="PKS_KR"/>
    <property type="match status" value="1"/>
</dbReference>
<dbReference type="PROSITE" id="PS52019">
    <property type="entry name" value="PKS_MFAS_DH"/>
    <property type="match status" value="1"/>
</dbReference>
<dbReference type="PANTHER" id="PTHR43775">
    <property type="entry name" value="FATTY ACID SYNTHASE"/>
    <property type="match status" value="1"/>
</dbReference>
<gene>
    <name evidence="6" type="ORF">IHE55_24820</name>
</gene>
<dbReference type="Gene3D" id="3.10.129.110">
    <property type="entry name" value="Polyketide synthase dehydratase"/>
    <property type="match status" value="1"/>
</dbReference>
<dbReference type="SUPFAM" id="SSF51735">
    <property type="entry name" value="NAD(P)-binding Rossmann-fold domains"/>
    <property type="match status" value="1"/>
</dbReference>
<dbReference type="RefSeq" id="WP_197991062.1">
    <property type="nucleotide sequence ID" value="NZ_JACYXC010000001.1"/>
</dbReference>
<dbReference type="Pfam" id="PF08659">
    <property type="entry name" value="KR"/>
    <property type="match status" value="1"/>
</dbReference>
<dbReference type="InterPro" id="IPR042104">
    <property type="entry name" value="PKS_dehydratase_sf"/>
</dbReference>
<feature type="active site" description="Proton donor; for dehydratase activity" evidence="3">
    <location>
        <position position="692"/>
    </location>
</feature>
<evidence type="ECO:0000256" key="3">
    <source>
        <dbReference type="PROSITE-ProRule" id="PRU01363"/>
    </source>
</evidence>
<comment type="caution">
    <text evidence="6">The sequence shown here is derived from an EMBL/GenBank/DDBJ whole genome shotgun (WGS) entry which is preliminary data.</text>
</comment>
<dbReference type="PANTHER" id="PTHR43775:SF37">
    <property type="entry name" value="SI:DKEY-61P9.11"/>
    <property type="match status" value="1"/>
</dbReference>
<feature type="region of interest" description="Disordered" evidence="4">
    <location>
        <begin position="645"/>
        <end position="664"/>
    </location>
</feature>
<keyword evidence="7" id="KW-1185">Reference proteome</keyword>
<feature type="region of interest" description="C-terminal hotdog fold" evidence="3">
    <location>
        <begin position="630"/>
        <end position="784"/>
    </location>
</feature>
<evidence type="ECO:0000313" key="6">
    <source>
        <dbReference type="EMBL" id="MBH5337826.1"/>
    </source>
</evidence>
<dbReference type="InterPro" id="IPR049900">
    <property type="entry name" value="PKS_mFAS_DH"/>
</dbReference>
<evidence type="ECO:0000259" key="5">
    <source>
        <dbReference type="PROSITE" id="PS52019"/>
    </source>
</evidence>
<feature type="domain" description="PKS/mFAS DH" evidence="5">
    <location>
        <begin position="485"/>
        <end position="784"/>
    </location>
</feature>
<organism evidence="6 7">
    <name type="scientific">Streptomyces pactum</name>
    <dbReference type="NCBI Taxonomy" id="68249"/>
    <lineage>
        <taxon>Bacteria</taxon>
        <taxon>Bacillati</taxon>
        <taxon>Actinomycetota</taxon>
        <taxon>Actinomycetes</taxon>
        <taxon>Kitasatosporales</taxon>
        <taxon>Streptomycetaceae</taxon>
        <taxon>Streptomyces</taxon>
    </lineage>
</organism>